<name>A0A9P4P521_9PEZI</name>
<gene>
    <name evidence="2" type="ORF">EJ08DRAFT_9341</name>
</gene>
<proteinExistence type="predicted"/>
<keyword evidence="1" id="KW-1133">Transmembrane helix</keyword>
<reference evidence="2" key="1">
    <citation type="journal article" date="2020" name="Stud. Mycol.">
        <title>101 Dothideomycetes genomes: a test case for predicting lifestyles and emergence of pathogens.</title>
        <authorList>
            <person name="Haridas S."/>
            <person name="Albert R."/>
            <person name="Binder M."/>
            <person name="Bloem J."/>
            <person name="Labutti K."/>
            <person name="Salamov A."/>
            <person name="Andreopoulos B."/>
            <person name="Baker S."/>
            <person name="Barry K."/>
            <person name="Bills G."/>
            <person name="Bluhm B."/>
            <person name="Cannon C."/>
            <person name="Castanera R."/>
            <person name="Culley D."/>
            <person name="Daum C."/>
            <person name="Ezra D."/>
            <person name="Gonzalez J."/>
            <person name="Henrissat B."/>
            <person name="Kuo A."/>
            <person name="Liang C."/>
            <person name="Lipzen A."/>
            <person name="Lutzoni F."/>
            <person name="Magnuson J."/>
            <person name="Mondo S."/>
            <person name="Nolan M."/>
            <person name="Ohm R."/>
            <person name="Pangilinan J."/>
            <person name="Park H.-J."/>
            <person name="Ramirez L."/>
            <person name="Alfaro M."/>
            <person name="Sun H."/>
            <person name="Tritt A."/>
            <person name="Yoshinaga Y."/>
            <person name="Zwiers L.-H."/>
            <person name="Turgeon B."/>
            <person name="Goodwin S."/>
            <person name="Spatafora J."/>
            <person name="Crous P."/>
            <person name="Grigoriev I."/>
        </authorList>
    </citation>
    <scope>NUCLEOTIDE SEQUENCE</scope>
    <source>
        <strain evidence="2">CBS 130266</strain>
    </source>
</reference>
<feature type="transmembrane region" description="Helical" evidence="1">
    <location>
        <begin position="61"/>
        <end position="81"/>
    </location>
</feature>
<accession>A0A9P4P521</accession>
<keyword evidence="1" id="KW-0812">Transmembrane</keyword>
<evidence type="ECO:0000256" key="1">
    <source>
        <dbReference type="SAM" id="Phobius"/>
    </source>
</evidence>
<protein>
    <submittedName>
        <fullName evidence="2">Uncharacterized protein</fullName>
    </submittedName>
</protein>
<keyword evidence="3" id="KW-1185">Reference proteome</keyword>
<evidence type="ECO:0000313" key="3">
    <source>
        <dbReference type="Proteomes" id="UP000800235"/>
    </source>
</evidence>
<feature type="transmembrane region" description="Helical" evidence="1">
    <location>
        <begin position="115"/>
        <end position="133"/>
    </location>
</feature>
<organism evidence="2 3">
    <name type="scientific">Tothia fuscella</name>
    <dbReference type="NCBI Taxonomy" id="1048955"/>
    <lineage>
        <taxon>Eukaryota</taxon>
        <taxon>Fungi</taxon>
        <taxon>Dikarya</taxon>
        <taxon>Ascomycota</taxon>
        <taxon>Pezizomycotina</taxon>
        <taxon>Dothideomycetes</taxon>
        <taxon>Pleosporomycetidae</taxon>
        <taxon>Venturiales</taxon>
        <taxon>Cylindrosympodiaceae</taxon>
        <taxon>Tothia</taxon>
    </lineage>
</organism>
<comment type="caution">
    <text evidence="2">The sequence shown here is derived from an EMBL/GenBank/DDBJ whole genome shotgun (WGS) entry which is preliminary data.</text>
</comment>
<feature type="transmembrane region" description="Helical" evidence="1">
    <location>
        <begin position="35"/>
        <end position="54"/>
    </location>
</feature>
<dbReference type="Proteomes" id="UP000800235">
    <property type="component" value="Unassembled WGS sequence"/>
</dbReference>
<keyword evidence="1" id="KW-0472">Membrane</keyword>
<dbReference type="EMBL" id="MU007009">
    <property type="protein sequence ID" value="KAF2437008.1"/>
    <property type="molecule type" value="Genomic_DNA"/>
</dbReference>
<dbReference type="AlphaFoldDB" id="A0A9P4P521"/>
<evidence type="ECO:0000313" key="2">
    <source>
        <dbReference type="EMBL" id="KAF2437008.1"/>
    </source>
</evidence>
<sequence length="135" mass="15536">MLLQFKQEYLLVVERLLASQEGLYPGYREETGCNGTIYIFIYYTISLDVLLLFIPDSISTTFHSLLCFFFNFSFILSFQPLPVYSLSWHSTLHLPCAPKPQIVGTSKVLFRKVRYIAALLELSLSFFAVKLFVST</sequence>